<dbReference type="Gene3D" id="1.10.150.130">
    <property type="match status" value="1"/>
</dbReference>
<dbReference type="InterPro" id="IPR025166">
    <property type="entry name" value="Integrase_DNA_bind_dom"/>
</dbReference>
<dbReference type="CDD" id="cd00801">
    <property type="entry name" value="INT_P4_C"/>
    <property type="match status" value="1"/>
</dbReference>
<dbReference type="PROSITE" id="PS51898">
    <property type="entry name" value="TYR_RECOMBINASE"/>
    <property type="match status" value="1"/>
</dbReference>
<dbReference type="EMBL" id="SBLB01000010">
    <property type="protein sequence ID" value="RYC66964.1"/>
    <property type="molecule type" value="Genomic_DNA"/>
</dbReference>
<organism evidence="6 7">
    <name type="scientific">Spirosoma sordidisoli</name>
    <dbReference type="NCBI Taxonomy" id="2502893"/>
    <lineage>
        <taxon>Bacteria</taxon>
        <taxon>Pseudomonadati</taxon>
        <taxon>Bacteroidota</taxon>
        <taxon>Cytophagia</taxon>
        <taxon>Cytophagales</taxon>
        <taxon>Cytophagaceae</taxon>
        <taxon>Spirosoma</taxon>
    </lineage>
</organism>
<dbReference type="InterPro" id="IPR011010">
    <property type="entry name" value="DNA_brk_join_enz"/>
</dbReference>
<evidence type="ECO:0000256" key="4">
    <source>
        <dbReference type="ARBA" id="ARBA00023172"/>
    </source>
</evidence>
<dbReference type="PANTHER" id="PTHR30629">
    <property type="entry name" value="PROPHAGE INTEGRASE"/>
    <property type="match status" value="1"/>
</dbReference>
<proteinExistence type="inferred from homology"/>
<dbReference type="InterPro" id="IPR002104">
    <property type="entry name" value="Integrase_catalytic"/>
</dbReference>
<dbReference type="InterPro" id="IPR050808">
    <property type="entry name" value="Phage_Integrase"/>
</dbReference>
<keyword evidence="3" id="KW-0238">DNA-binding</keyword>
<evidence type="ECO:0000256" key="2">
    <source>
        <dbReference type="ARBA" id="ARBA00022908"/>
    </source>
</evidence>
<dbReference type="Pfam" id="PF00589">
    <property type="entry name" value="Phage_integrase"/>
    <property type="match status" value="1"/>
</dbReference>
<dbReference type="AlphaFoldDB" id="A0A4Q2UDF9"/>
<protein>
    <submittedName>
        <fullName evidence="6">DUF4102 domain-containing protein</fullName>
    </submittedName>
</protein>
<dbReference type="GO" id="GO:0006310">
    <property type="term" value="P:DNA recombination"/>
    <property type="evidence" value="ECO:0007669"/>
    <property type="project" value="UniProtKB-KW"/>
</dbReference>
<evidence type="ECO:0000313" key="6">
    <source>
        <dbReference type="EMBL" id="RYC66964.1"/>
    </source>
</evidence>
<name>A0A4Q2UDF9_9BACT</name>
<reference evidence="6 7" key="1">
    <citation type="submission" date="2019-01" db="EMBL/GenBank/DDBJ databases">
        <title>Spirosoma flava sp. nov., a propanil-degrading bacterium isolated from herbicide-contaminated soil.</title>
        <authorList>
            <person name="Zhang L."/>
            <person name="Jiang J.-D."/>
        </authorList>
    </citation>
    <scope>NUCLEOTIDE SEQUENCE [LARGE SCALE GENOMIC DNA]</scope>
    <source>
        <strain evidence="6 7">TY50</strain>
    </source>
</reference>
<keyword evidence="4" id="KW-0233">DNA recombination</keyword>
<dbReference type="Pfam" id="PF22022">
    <property type="entry name" value="Phage_int_M"/>
    <property type="match status" value="1"/>
</dbReference>
<dbReference type="InterPro" id="IPR013762">
    <property type="entry name" value="Integrase-like_cat_sf"/>
</dbReference>
<evidence type="ECO:0000256" key="3">
    <source>
        <dbReference type="ARBA" id="ARBA00023125"/>
    </source>
</evidence>
<keyword evidence="2" id="KW-0229">DNA integration</keyword>
<dbReference type="GO" id="GO:0015074">
    <property type="term" value="P:DNA integration"/>
    <property type="evidence" value="ECO:0007669"/>
    <property type="project" value="UniProtKB-KW"/>
</dbReference>
<dbReference type="SUPFAM" id="SSF56349">
    <property type="entry name" value="DNA breaking-rejoining enzymes"/>
    <property type="match status" value="1"/>
</dbReference>
<comment type="similarity">
    <text evidence="1">Belongs to the 'phage' integrase family.</text>
</comment>
<sequence>MGLSNMTCQTAKPKTKPYKLADGEGLYLEVTPKGTKFWRLKYRLRGKEKRISLGAYPSVSVADARKAKDEIKRDIKTGIDPILKRLQATQTQALIQQLDFKSMAMEWYQKQTPLWKPKHADIIKHRFEKYVFPFLGNFPLAEIQPMMMLNCVQKIEKTAPDLSRRMKALCSHVFKYAMATGRAERDPTYGLEAAMKKFRRGHYASISVDELPEFLQCLMNYENRVNRQTFLALKLLLLTFVRTCELVEAKWEEVDFERAMWVIPAERMKMNLPHLVPLSQQTLAIFRELKGMNGHRAFIFPGYYSWRKPMSKNTMLVAIKRMGYNRKMTGHGFRTLALGILKEKLGYTHDIADRQLAHVPKSSVDRAYDRAQFLPQRIEMMQRYADFLDTVYLTELKKCQNPKAELFPV</sequence>
<dbReference type="GO" id="GO:0003677">
    <property type="term" value="F:DNA binding"/>
    <property type="evidence" value="ECO:0007669"/>
    <property type="project" value="UniProtKB-KW"/>
</dbReference>
<evidence type="ECO:0000313" key="7">
    <source>
        <dbReference type="Proteomes" id="UP000290407"/>
    </source>
</evidence>
<gene>
    <name evidence="6" type="ORF">EQG79_26680</name>
</gene>
<keyword evidence="7" id="KW-1185">Reference proteome</keyword>
<dbReference type="Pfam" id="PF13356">
    <property type="entry name" value="Arm-DNA-bind_3"/>
    <property type="match status" value="1"/>
</dbReference>
<dbReference type="InterPro" id="IPR010998">
    <property type="entry name" value="Integrase_recombinase_N"/>
</dbReference>
<dbReference type="Gene3D" id="3.30.160.390">
    <property type="entry name" value="Integrase, DNA-binding domain"/>
    <property type="match status" value="1"/>
</dbReference>
<evidence type="ECO:0000259" key="5">
    <source>
        <dbReference type="PROSITE" id="PS51898"/>
    </source>
</evidence>
<evidence type="ECO:0000256" key="1">
    <source>
        <dbReference type="ARBA" id="ARBA00008857"/>
    </source>
</evidence>
<dbReference type="InterPro" id="IPR053876">
    <property type="entry name" value="Phage_int_M"/>
</dbReference>
<dbReference type="Proteomes" id="UP000290407">
    <property type="component" value="Unassembled WGS sequence"/>
</dbReference>
<comment type="caution">
    <text evidence="6">The sequence shown here is derived from an EMBL/GenBank/DDBJ whole genome shotgun (WGS) entry which is preliminary data.</text>
</comment>
<accession>A0A4Q2UDF9</accession>
<feature type="domain" description="Tyr recombinase" evidence="5">
    <location>
        <begin position="201"/>
        <end position="381"/>
    </location>
</feature>
<dbReference type="Gene3D" id="1.10.443.10">
    <property type="entry name" value="Intergrase catalytic core"/>
    <property type="match status" value="1"/>
</dbReference>
<dbReference type="InterPro" id="IPR038488">
    <property type="entry name" value="Integrase_DNA-bd_sf"/>
</dbReference>
<dbReference type="PANTHER" id="PTHR30629:SF2">
    <property type="entry name" value="PROPHAGE INTEGRASE INTS-RELATED"/>
    <property type="match status" value="1"/>
</dbReference>